<reference evidence="1" key="1">
    <citation type="submission" date="2020-01" db="EMBL/GenBank/DDBJ databases">
        <title>Insect and environment-associated Actinomycetes.</title>
        <authorList>
            <person name="Currrie C."/>
            <person name="Chevrette M."/>
            <person name="Carlson C."/>
            <person name="Stubbendieck R."/>
            <person name="Wendt-Pienkowski E."/>
        </authorList>
    </citation>
    <scope>NUCLEOTIDE SEQUENCE</scope>
    <source>
        <strain evidence="1">SID12501</strain>
    </source>
</reference>
<dbReference type="EMBL" id="JAAGLU010000003">
    <property type="protein sequence ID" value="NEC85237.1"/>
    <property type="molecule type" value="Genomic_DNA"/>
</dbReference>
<protein>
    <submittedName>
        <fullName evidence="1">Uncharacterized protein</fullName>
    </submittedName>
</protein>
<comment type="caution">
    <text evidence="1">The sequence shown here is derived from an EMBL/GenBank/DDBJ whole genome shotgun (WGS) entry which is preliminary data.</text>
</comment>
<organism evidence="1">
    <name type="scientific">Streptomyces sp. SID12501</name>
    <dbReference type="NCBI Taxonomy" id="2706042"/>
    <lineage>
        <taxon>Bacteria</taxon>
        <taxon>Bacillati</taxon>
        <taxon>Actinomycetota</taxon>
        <taxon>Actinomycetes</taxon>
        <taxon>Kitasatosporales</taxon>
        <taxon>Streptomycetaceae</taxon>
        <taxon>Streptomyces</taxon>
    </lineage>
</organism>
<proteinExistence type="predicted"/>
<sequence length="60" mass="6251">MSAKLGYSRSGTNHYASAVSIAVGQTKRSTWSLGESAYCSSIIGLLSYSGGTYQTPASHC</sequence>
<evidence type="ECO:0000313" key="1">
    <source>
        <dbReference type="EMBL" id="NEC85237.1"/>
    </source>
</evidence>
<name>A0A6B3BFJ8_9ACTN</name>
<dbReference type="AlphaFoldDB" id="A0A6B3BFJ8"/>
<accession>A0A6B3BFJ8</accession>
<gene>
    <name evidence="1" type="ORF">G3I71_05045</name>
</gene>